<accession>A0ABQ6HMT6</accession>
<feature type="domain" description="ABC3 transporter permease C-terminal" evidence="7">
    <location>
        <begin position="70"/>
        <end position="179"/>
    </location>
</feature>
<evidence type="ECO:0000256" key="4">
    <source>
        <dbReference type="ARBA" id="ARBA00022989"/>
    </source>
</evidence>
<dbReference type="InterPro" id="IPR003838">
    <property type="entry name" value="ABC3_permease_C"/>
</dbReference>
<feature type="transmembrane region" description="Helical" evidence="6">
    <location>
        <begin position="159"/>
        <end position="184"/>
    </location>
</feature>
<feature type="transmembrane region" description="Helical" evidence="6">
    <location>
        <begin position="121"/>
        <end position="139"/>
    </location>
</feature>
<name>A0ABQ6HMT6_9MICO</name>
<organism evidence="8 9">
    <name type="scientific">Arsenicicoccus piscis</name>
    <dbReference type="NCBI Taxonomy" id="673954"/>
    <lineage>
        <taxon>Bacteria</taxon>
        <taxon>Bacillati</taxon>
        <taxon>Actinomycetota</taxon>
        <taxon>Actinomycetes</taxon>
        <taxon>Micrococcales</taxon>
        <taxon>Intrasporangiaceae</taxon>
        <taxon>Arsenicicoccus</taxon>
    </lineage>
</organism>
<dbReference type="Pfam" id="PF02687">
    <property type="entry name" value="FtsX"/>
    <property type="match status" value="1"/>
</dbReference>
<feature type="transmembrane region" description="Helical" evidence="6">
    <location>
        <begin position="278"/>
        <end position="299"/>
    </location>
</feature>
<dbReference type="PRINTS" id="PR00173">
    <property type="entry name" value="EDTRNSPORT"/>
</dbReference>
<keyword evidence="2" id="KW-1003">Cell membrane</keyword>
<comment type="caution">
    <text evidence="8">The sequence shown here is derived from an EMBL/GenBank/DDBJ whole genome shotgun (WGS) entry which is preliminary data.</text>
</comment>
<evidence type="ECO:0000256" key="1">
    <source>
        <dbReference type="ARBA" id="ARBA00004651"/>
    </source>
</evidence>
<comment type="subcellular location">
    <subcellularLocation>
        <location evidence="1">Cell membrane</location>
        <topology evidence="1">Multi-pass membrane protein</topology>
    </subcellularLocation>
</comment>
<sequence>MSPILRLAGLLTTGAGRDSRTPTILSVIGFAVSTAALLTSLGGLHAFTQHFRPGTDAAALYQVLAVTAVALLVVPILTLGSLAARVTVTRRDARLAALRLAGATSGQVTLLTLLEAAAQALFGAVLGAAVYVMAVPALGQLRFDGRVLGPDHVLTPPLWILGVVVGVVVLAVGSGVGSLGRVVVSPLGVAQRSRAGAVSALRLGLTALALLAFLVATKGSTGAGIGVLLLTLVGFVGSINLAGPWVVQLCGRLMARRASRATTLLAARRIVDDPRATWRSVSALGLGLIIAATAGGFAATARDHPDPTLPYLGTDVLTGAAIALVITALVAATATGVGQAGRIYDQRPQYAALVLAGASMRTLDRARLIECLAPLVGSLALASGFAVSIQLVAGQVPDATVLLPMIAAGIVALGLTLAAVLASTGLVRQLSQAA</sequence>
<keyword evidence="9" id="KW-1185">Reference proteome</keyword>
<gene>
    <name evidence="8" type="ORF">GCM10025862_08200</name>
</gene>
<keyword evidence="3 6" id="KW-0812">Transmembrane</keyword>
<proteinExistence type="predicted"/>
<feature type="transmembrane region" description="Helical" evidence="6">
    <location>
        <begin position="405"/>
        <end position="427"/>
    </location>
</feature>
<feature type="transmembrane region" description="Helical" evidence="6">
    <location>
        <begin position="196"/>
        <end position="216"/>
    </location>
</feature>
<feature type="transmembrane region" description="Helical" evidence="6">
    <location>
        <begin position="319"/>
        <end position="338"/>
    </location>
</feature>
<evidence type="ECO:0000256" key="2">
    <source>
        <dbReference type="ARBA" id="ARBA00022475"/>
    </source>
</evidence>
<keyword evidence="4 6" id="KW-1133">Transmembrane helix</keyword>
<evidence type="ECO:0000256" key="5">
    <source>
        <dbReference type="ARBA" id="ARBA00023136"/>
    </source>
</evidence>
<evidence type="ECO:0000256" key="6">
    <source>
        <dbReference type="SAM" id="Phobius"/>
    </source>
</evidence>
<evidence type="ECO:0000313" key="9">
    <source>
        <dbReference type="Proteomes" id="UP001157109"/>
    </source>
</evidence>
<dbReference type="RefSeq" id="WP_241443164.1">
    <property type="nucleotide sequence ID" value="NZ_BSUJ01000001.1"/>
</dbReference>
<dbReference type="EMBL" id="BSUJ01000001">
    <property type="protein sequence ID" value="GMA18799.1"/>
    <property type="molecule type" value="Genomic_DNA"/>
</dbReference>
<feature type="transmembrane region" description="Helical" evidence="6">
    <location>
        <begin position="59"/>
        <end position="84"/>
    </location>
</feature>
<evidence type="ECO:0000256" key="3">
    <source>
        <dbReference type="ARBA" id="ARBA00022692"/>
    </source>
</evidence>
<feature type="transmembrane region" description="Helical" evidence="6">
    <location>
        <begin position="222"/>
        <end position="247"/>
    </location>
</feature>
<evidence type="ECO:0000313" key="8">
    <source>
        <dbReference type="EMBL" id="GMA18799.1"/>
    </source>
</evidence>
<feature type="transmembrane region" description="Helical" evidence="6">
    <location>
        <begin position="371"/>
        <end position="393"/>
    </location>
</feature>
<feature type="transmembrane region" description="Helical" evidence="6">
    <location>
        <begin position="27"/>
        <end position="47"/>
    </location>
</feature>
<dbReference type="Proteomes" id="UP001157109">
    <property type="component" value="Unassembled WGS sequence"/>
</dbReference>
<evidence type="ECO:0000259" key="7">
    <source>
        <dbReference type="Pfam" id="PF02687"/>
    </source>
</evidence>
<reference evidence="9" key="1">
    <citation type="journal article" date="2019" name="Int. J. Syst. Evol. Microbiol.">
        <title>The Global Catalogue of Microorganisms (GCM) 10K type strain sequencing project: providing services to taxonomists for standard genome sequencing and annotation.</title>
        <authorList>
            <consortium name="The Broad Institute Genomics Platform"/>
            <consortium name="The Broad Institute Genome Sequencing Center for Infectious Disease"/>
            <person name="Wu L."/>
            <person name="Ma J."/>
        </authorList>
    </citation>
    <scope>NUCLEOTIDE SEQUENCE [LARGE SCALE GENOMIC DNA]</scope>
    <source>
        <strain evidence="9">NBRC 105830</strain>
    </source>
</reference>
<protein>
    <recommendedName>
        <fullName evidence="7">ABC3 transporter permease C-terminal domain-containing protein</fullName>
    </recommendedName>
</protein>
<keyword evidence="5 6" id="KW-0472">Membrane</keyword>